<dbReference type="Proteomes" id="UP000190897">
    <property type="component" value="Unassembled WGS sequence"/>
</dbReference>
<dbReference type="Pfam" id="PF13855">
    <property type="entry name" value="LRR_8"/>
    <property type="match status" value="1"/>
</dbReference>
<dbReference type="SMART" id="SM00369">
    <property type="entry name" value="LRR_TYP"/>
    <property type="match status" value="3"/>
</dbReference>
<name>A0A1T5HI20_9BACT</name>
<dbReference type="PANTHER" id="PTHR48051:SF54">
    <property type="entry name" value="LEUCINE-RICH REPEAT-CONTAINING PROTEIN"/>
    <property type="match status" value="1"/>
</dbReference>
<accession>A0A1T5HI20</accession>
<protein>
    <submittedName>
        <fullName evidence="4">Leucine rich repeat-containing protein</fullName>
    </submittedName>
</protein>
<dbReference type="InterPro" id="IPR032675">
    <property type="entry name" value="LRR_dom_sf"/>
</dbReference>
<reference evidence="5" key="1">
    <citation type="submission" date="2017-02" db="EMBL/GenBank/DDBJ databases">
        <authorList>
            <person name="Varghese N."/>
            <person name="Submissions S."/>
        </authorList>
    </citation>
    <scope>NUCLEOTIDE SEQUENCE [LARGE SCALE GENOMIC DNA]</scope>
    <source>
        <strain evidence="5">DSM 22270</strain>
    </source>
</reference>
<evidence type="ECO:0000313" key="4">
    <source>
        <dbReference type="EMBL" id="SKC20269.1"/>
    </source>
</evidence>
<evidence type="ECO:0000256" key="2">
    <source>
        <dbReference type="ARBA" id="ARBA00022737"/>
    </source>
</evidence>
<dbReference type="Gene3D" id="3.80.10.10">
    <property type="entry name" value="Ribonuclease Inhibitor"/>
    <property type="match status" value="2"/>
</dbReference>
<dbReference type="GO" id="GO:0005737">
    <property type="term" value="C:cytoplasm"/>
    <property type="evidence" value="ECO:0007669"/>
    <property type="project" value="TreeGrafter"/>
</dbReference>
<keyword evidence="1" id="KW-0433">Leucine-rich repeat</keyword>
<keyword evidence="5" id="KW-1185">Reference proteome</keyword>
<sequence length="225" mass="26042">MKMKYSHLIIILCTYSQIVLGQSKLVSMSISNVDSTLINKEYTSLDEALKNPEIVYRLNLSNKNSMMQNVNWAKFENLQYLSLKNDHLKEIPGEIAFLRNLKVLDLSGNDFKILPKSLSNLTKLEELFLNDEKHFKVATAIRTLSLLPSLKILHLENDHLKRLPKNIGSLAHLEMLYLNENDFNSVPAEIKGLRNLKYLYIRDNRISPDSHQNIQNQNYGIKIKF</sequence>
<dbReference type="STRING" id="651661.SAMN05660293_05624"/>
<keyword evidence="2" id="KW-0677">Repeat</keyword>
<organism evidence="4 5">
    <name type="scientific">Dyadobacter psychrophilus</name>
    <dbReference type="NCBI Taxonomy" id="651661"/>
    <lineage>
        <taxon>Bacteria</taxon>
        <taxon>Pseudomonadati</taxon>
        <taxon>Bacteroidota</taxon>
        <taxon>Cytophagia</taxon>
        <taxon>Cytophagales</taxon>
        <taxon>Spirosomataceae</taxon>
        <taxon>Dyadobacter</taxon>
    </lineage>
</organism>
<dbReference type="InterPro" id="IPR055414">
    <property type="entry name" value="LRR_R13L4/SHOC2-like"/>
</dbReference>
<evidence type="ECO:0000313" key="5">
    <source>
        <dbReference type="Proteomes" id="UP000190897"/>
    </source>
</evidence>
<dbReference type="SUPFAM" id="SSF52058">
    <property type="entry name" value="L domain-like"/>
    <property type="match status" value="1"/>
</dbReference>
<feature type="domain" description="Disease resistance R13L4/SHOC-2-like LRR" evidence="3">
    <location>
        <begin position="140"/>
        <end position="215"/>
    </location>
</feature>
<dbReference type="OrthoDB" id="901479at2"/>
<dbReference type="InterPro" id="IPR050216">
    <property type="entry name" value="LRR_domain-containing"/>
</dbReference>
<dbReference type="InterPro" id="IPR003591">
    <property type="entry name" value="Leu-rich_rpt_typical-subtyp"/>
</dbReference>
<gene>
    <name evidence="4" type="ORF">SAMN05660293_05624</name>
</gene>
<dbReference type="EMBL" id="FUZA01000017">
    <property type="protein sequence ID" value="SKC20269.1"/>
    <property type="molecule type" value="Genomic_DNA"/>
</dbReference>
<proteinExistence type="predicted"/>
<dbReference type="PANTHER" id="PTHR48051">
    <property type="match status" value="1"/>
</dbReference>
<evidence type="ECO:0000259" key="3">
    <source>
        <dbReference type="Pfam" id="PF23598"/>
    </source>
</evidence>
<dbReference type="InterPro" id="IPR001611">
    <property type="entry name" value="Leu-rich_rpt"/>
</dbReference>
<dbReference type="PROSITE" id="PS51450">
    <property type="entry name" value="LRR"/>
    <property type="match status" value="1"/>
</dbReference>
<evidence type="ECO:0000256" key="1">
    <source>
        <dbReference type="ARBA" id="ARBA00022614"/>
    </source>
</evidence>
<dbReference type="Pfam" id="PF23598">
    <property type="entry name" value="LRR_14"/>
    <property type="match status" value="1"/>
</dbReference>
<dbReference type="AlphaFoldDB" id="A0A1T5HI20"/>